<evidence type="ECO:0000313" key="1">
    <source>
        <dbReference type="Proteomes" id="UP000887569"/>
    </source>
</evidence>
<keyword evidence="1" id="KW-1185">Reference proteome</keyword>
<dbReference type="WBParaSite" id="PgR152_g005_t01">
    <property type="protein sequence ID" value="PgR152_g005_t01"/>
    <property type="gene ID" value="PgR152_g005"/>
</dbReference>
<sequence>MIFGSVRQLRLRAVFDHYTAARISEPRAVVYLRERLLLEIFIHLFLRITEVNYGCSVRN</sequence>
<proteinExistence type="predicted"/>
<accession>A0A915CF99</accession>
<organism evidence="1 2">
    <name type="scientific">Parascaris univalens</name>
    <name type="common">Nematode worm</name>
    <dbReference type="NCBI Taxonomy" id="6257"/>
    <lineage>
        <taxon>Eukaryota</taxon>
        <taxon>Metazoa</taxon>
        <taxon>Ecdysozoa</taxon>
        <taxon>Nematoda</taxon>
        <taxon>Chromadorea</taxon>
        <taxon>Rhabditida</taxon>
        <taxon>Spirurina</taxon>
        <taxon>Ascaridomorpha</taxon>
        <taxon>Ascaridoidea</taxon>
        <taxon>Ascarididae</taxon>
        <taxon>Parascaris</taxon>
    </lineage>
</organism>
<reference evidence="2" key="1">
    <citation type="submission" date="2022-11" db="UniProtKB">
        <authorList>
            <consortium name="WormBaseParasite"/>
        </authorList>
    </citation>
    <scope>IDENTIFICATION</scope>
</reference>
<protein>
    <submittedName>
        <fullName evidence="2">Uncharacterized protein</fullName>
    </submittedName>
</protein>
<dbReference type="Proteomes" id="UP000887569">
    <property type="component" value="Unplaced"/>
</dbReference>
<evidence type="ECO:0000313" key="2">
    <source>
        <dbReference type="WBParaSite" id="PgR152_g005_t01"/>
    </source>
</evidence>
<dbReference type="AlphaFoldDB" id="A0A915CF99"/>
<name>A0A915CF99_PARUN</name>